<protein>
    <recommendedName>
        <fullName evidence="1">Fibronectin type-III domain-containing protein</fullName>
    </recommendedName>
</protein>
<dbReference type="InterPro" id="IPR013783">
    <property type="entry name" value="Ig-like_fold"/>
</dbReference>
<dbReference type="CDD" id="cd00063">
    <property type="entry name" value="FN3"/>
    <property type="match status" value="1"/>
</dbReference>
<gene>
    <name evidence="2" type="ORF">D187_008742</name>
</gene>
<dbReference type="Gene3D" id="2.60.120.260">
    <property type="entry name" value="Galactose-binding domain-like"/>
    <property type="match status" value="1"/>
</dbReference>
<dbReference type="PROSITE" id="PS50853">
    <property type="entry name" value="FN3"/>
    <property type="match status" value="1"/>
</dbReference>
<keyword evidence="3" id="KW-1185">Reference proteome</keyword>
<name>S9QMR9_CYSF2</name>
<dbReference type="RefSeq" id="WP_020918022.1">
    <property type="nucleotide sequence ID" value="NZ_ANAH02000007.1"/>
</dbReference>
<dbReference type="Gene3D" id="2.60.40.10">
    <property type="entry name" value="Immunoglobulins"/>
    <property type="match status" value="1"/>
</dbReference>
<organism evidence="2 3">
    <name type="scientific">Cystobacter fuscus (strain ATCC 25194 / DSM 2262 / NBRC 100088 / M29)</name>
    <dbReference type="NCBI Taxonomy" id="1242864"/>
    <lineage>
        <taxon>Bacteria</taxon>
        <taxon>Pseudomonadati</taxon>
        <taxon>Myxococcota</taxon>
        <taxon>Myxococcia</taxon>
        <taxon>Myxococcales</taxon>
        <taxon>Cystobacterineae</taxon>
        <taxon>Archangiaceae</taxon>
        <taxon>Cystobacter</taxon>
    </lineage>
</organism>
<reference evidence="2" key="1">
    <citation type="submission" date="2013-05" db="EMBL/GenBank/DDBJ databases">
        <title>Genome assembly of Cystobacter fuscus DSM 2262.</title>
        <authorList>
            <person name="Sharma G."/>
            <person name="Khatri I."/>
            <person name="Kaur C."/>
            <person name="Mayilraj S."/>
            <person name="Subramanian S."/>
        </authorList>
    </citation>
    <scope>NUCLEOTIDE SEQUENCE [LARGE SCALE GENOMIC DNA]</scope>
    <source>
        <strain evidence="2">DSM 2262</strain>
    </source>
</reference>
<dbReference type="SUPFAM" id="SSF49265">
    <property type="entry name" value="Fibronectin type III"/>
    <property type="match status" value="1"/>
</dbReference>
<evidence type="ECO:0000259" key="1">
    <source>
        <dbReference type="PROSITE" id="PS50853"/>
    </source>
</evidence>
<evidence type="ECO:0000313" key="3">
    <source>
        <dbReference type="Proteomes" id="UP000011682"/>
    </source>
</evidence>
<comment type="caution">
    <text evidence="2">The sequence shown here is derived from an EMBL/GenBank/DDBJ whole genome shotgun (WGS) entry which is preliminary data.</text>
</comment>
<dbReference type="Proteomes" id="UP000011682">
    <property type="component" value="Unassembled WGS sequence"/>
</dbReference>
<dbReference type="AlphaFoldDB" id="S9QMR9"/>
<proteinExistence type="predicted"/>
<sequence>MRPLSPSQLRLLSCPAGYTVRGRVRVLGPDGTTWHNLSALFGRDFLEGVDVDESLDSPVAQATVRVLREVNGLSLSPLVTDSRANNLAGAYSPLLDAGRAFRVEVGLSALGCEPGPGDWLPLFYGRVDDVDAGDVVLTFKGRDFAGVLQDVWLRQEHPYGTTAGTPLQTVCQSILNDSHLSAFGLYVPTDLAWDLGPYNQAVEPVADALAKLATARGAEWRWKLRPDTGDWGLWLWVPDRSASEPVWEWGPKDYKDLGGLSTSLADVRTLVEVVYSDASDLDVTGQPKRKVVVREDAAATARYGYRAPDGSMVPRFMRVAEGAASNIRSQAAAGRLADAALADLSSASLGVSVEVALHPGLELADLARLAPNGVHFVDAQTLAMRQVTHSLSVSGGTTRVQLLGKPSLSPRAWLGLEARPGVAPAPTFTGPAAPSGLAVTNASTGAVLLFTAPDGTTGPTADSFELHMGATPGFVLSSDTLKAVSSSTRFDLTALPPGVTYYARVRSRDKKGNVGPASAEVTLSPRYLYPGTFLPSVTYGALPLNGDFEAHLDAAAPPDGCAMLQGTWGVDAFGDTSLTYSGARSLRLVARTGGTRLGLQPFVARAGERFAVKALFYPQEGGTSAGLYVTWLDAGFAPVGTTNVGAEALSGGTWRTLSGYVTVPAQGRYARVEVGTASSSSGRVLWVDSVVVEPSLTVVPAWQRLRHPVLGGNLTDYEEGWSPLPTAPVSYRLDPLGYVEFQGTLLSAITAINANSTAFTLPPGYLPGQNYLLRTHDQGRLCSVDVRPSGLVQAYNVVVGSQLSLDGVRFRPVN</sequence>
<evidence type="ECO:0000313" key="2">
    <source>
        <dbReference type="EMBL" id="EPX62554.1"/>
    </source>
</evidence>
<accession>S9QMR9</accession>
<dbReference type="InterPro" id="IPR036116">
    <property type="entry name" value="FN3_sf"/>
</dbReference>
<feature type="domain" description="Fibronectin type-III" evidence="1">
    <location>
        <begin position="430"/>
        <end position="531"/>
    </location>
</feature>
<dbReference type="EMBL" id="ANAH02000007">
    <property type="protein sequence ID" value="EPX62554.1"/>
    <property type="molecule type" value="Genomic_DNA"/>
</dbReference>
<dbReference type="InterPro" id="IPR003961">
    <property type="entry name" value="FN3_dom"/>
</dbReference>